<dbReference type="PANTHER" id="PTHR45900">
    <property type="entry name" value="RECA"/>
    <property type="match status" value="1"/>
</dbReference>
<comment type="similarity">
    <text evidence="1 5">Belongs to the RecA family.</text>
</comment>
<dbReference type="CDD" id="cd00983">
    <property type="entry name" value="RecA"/>
    <property type="match status" value="1"/>
</dbReference>
<dbReference type="InterPro" id="IPR027417">
    <property type="entry name" value="P-loop_NTPase"/>
</dbReference>
<dbReference type="InterPro" id="IPR049428">
    <property type="entry name" value="RecA-like_N"/>
</dbReference>
<keyword evidence="4 6" id="KW-0233">DNA recombination</keyword>
<dbReference type="PROSITE" id="PS50162">
    <property type="entry name" value="RECA_2"/>
    <property type="match status" value="1"/>
</dbReference>
<feature type="domain" description="RecA family profile 1" evidence="7">
    <location>
        <begin position="105"/>
        <end position="263"/>
    </location>
</feature>
<feature type="domain" description="RecA family profile 2" evidence="8">
    <location>
        <begin position="268"/>
        <end position="343"/>
    </location>
</feature>
<evidence type="ECO:0000259" key="7">
    <source>
        <dbReference type="PROSITE" id="PS50162"/>
    </source>
</evidence>
<dbReference type="Pfam" id="PF00154">
    <property type="entry name" value="RecA_N"/>
    <property type="match status" value="1"/>
</dbReference>
<protein>
    <submittedName>
        <fullName evidence="9">Uncharacterized protein</fullName>
    </submittedName>
</protein>
<dbReference type="Gene3D" id="1.25.40.90">
    <property type="match status" value="1"/>
</dbReference>
<keyword evidence="2 5" id="KW-0547">Nucleotide-binding</keyword>
<dbReference type="SMART" id="SM00382">
    <property type="entry name" value="AAA"/>
    <property type="match status" value="1"/>
</dbReference>
<dbReference type="NCBIfam" id="TIGR02012">
    <property type="entry name" value="tigrfam_recA"/>
    <property type="match status" value="1"/>
</dbReference>
<keyword evidence="10" id="KW-1185">Reference proteome</keyword>
<evidence type="ECO:0000313" key="9">
    <source>
        <dbReference type="EMBL" id="CAH1441763.1"/>
    </source>
</evidence>
<evidence type="ECO:0000256" key="6">
    <source>
        <dbReference type="RuleBase" id="RU004527"/>
    </source>
</evidence>
<evidence type="ECO:0000256" key="4">
    <source>
        <dbReference type="ARBA" id="ARBA00023172"/>
    </source>
</evidence>
<dbReference type="AlphaFoldDB" id="A0AAU9NVD9"/>
<evidence type="ECO:0000256" key="5">
    <source>
        <dbReference type="RuleBase" id="RU003422"/>
    </source>
</evidence>
<proteinExistence type="inferred from homology"/>
<dbReference type="PRINTS" id="PR00142">
    <property type="entry name" value="RECA"/>
</dbReference>
<evidence type="ECO:0000313" key="10">
    <source>
        <dbReference type="Proteomes" id="UP001157418"/>
    </source>
</evidence>
<organism evidence="9 10">
    <name type="scientific">Lactuca virosa</name>
    <dbReference type="NCBI Taxonomy" id="75947"/>
    <lineage>
        <taxon>Eukaryota</taxon>
        <taxon>Viridiplantae</taxon>
        <taxon>Streptophyta</taxon>
        <taxon>Embryophyta</taxon>
        <taxon>Tracheophyta</taxon>
        <taxon>Spermatophyta</taxon>
        <taxon>Magnoliopsida</taxon>
        <taxon>eudicotyledons</taxon>
        <taxon>Gunneridae</taxon>
        <taxon>Pentapetalae</taxon>
        <taxon>asterids</taxon>
        <taxon>campanulids</taxon>
        <taxon>Asterales</taxon>
        <taxon>Asteraceae</taxon>
        <taxon>Cichorioideae</taxon>
        <taxon>Cichorieae</taxon>
        <taxon>Lactucinae</taxon>
        <taxon>Lactuca</taxon>
    </lineage>
</organism>
<reference evidence="9 10" key="1">
    <citation type="submission" date="2022-01" db="EMBL/GenBank/DDBJ databases">
        <authorList>
            <person name="Xiong W."/>
            <person name="Schranz E."/>
        </authorList>
    </citation>
    <scope>NUCLEOTIDE SEQUENCE [LARGE SCALE GENOMIC DNA]</scope>
</reference>
<dbReference type="GO" id="GO:0140664">
    <property type="term" value="F:ATP-dependent DNA damage sensor activity"/>
    <property type="evidence" value="ECO:0007669"/>
    <property type="project" value="InterPro"/>
</dbReference>
<dbReference type="GO" id="GO:0003697">
    <property type="term" value="F:single-stranded DNA binding"/>
    <property type="evidence" value="ECO:0007669"/>
    <property type="project" value="InterPro"/>
</dbReference>
<evidence type="ECO:0000259" key="8">
    <source>
        <dbReference type="PROSITE" id="PS50163"/>
    </source>
</evidence>
<dbReference type="SUPFAM" id="SSF52540">
    <property type="entry name" value="P-loop containing nucleoside triphosphate hydrolases"/>
    <property type="match status" value="1"/>
</dbReference>
<keyword evidence="6" id="KW-0238">DNA-binding</keyword>
<dbReference type="PROSITE" id="PS50163">
    <property type="entry name" value="RECA_3"/>
    <property type="match status" value="1"/>
</dbReference>
<dbReference type="GO" id="GO:0006310">
    <property type="term" value="P:DNA recombination"/>
    <property type="evidence" value="ECO:0007669"/>
    <property type="project" value="UniProtKB-KW"/>
</dbReference>
<dbReference type="InterPro" id="IPR003593">
    <property type="entry name" value="AAA+_ATPase"/>
</dbReference>
<dbReference type="InterPro" id="IPR013765">
    <property type="entry name" value="DNA_recomb/repair_RecA"/>
</dbReference>
<dbReference type="GO" id="GO:0006281">
    <property type="term" value="P:DNA repair"/>
    <property type="evidence" value="ECO:0007669"/>
    <property type="project" value="InterPro"/>
</dbReference>
<dbReference type="InterPro" id="IPR008942">
    <property type="entry name" value="ENTH_VHS"/>
</dbReference>
<dbReference type="SUPFAM" id="SSF48464">
    <property type="entry name" value="ENTH/VHS domain"/>
    <property type="match status" value="1"/>
</dbReference>
<dbReference type="GO" id="GO:0005524">
    <property type="term" value="F:ATP binding"/>
    <property type="evidence" value="ECO:0007669"/>
    <property type="project" value="UniProtKB-KW"/>
</dbReference>
<evidence type="ECO:0000256" key="3">
    <source>
        <dbReference type="ARBA" id="ARBA00022840"/>
    </source>
</evidence>
<comment type="caution">
    <text evidence="9">The sequence shown here is derived from an EMBL/GenBank/DDBJ whole genome shotgun (WGS) entry which is preliminary data.</text>
</comment>
<keyword evidence="6" id="KW-0227">DNA damage</keyword>
<dbReference type="Proteomes" id="UP001157418">
    <property type="component" value="Unassembled WGS sequence"/>
</dbReference>
<dbReference type="Gene3D" id="3.40.50.300">
    <property type="entry name" value="P-loop containing nucleotide triphosphate hydrolases"/>
    <property type="match status" value="1"/>
</dbReference>
<dbReference type="EMBL" id="CAKMRJ010005412">
    <property type="protein sequence ID" value="CAH1441763.1"/>
    <property type="molecule type" value="Genomic_DNA"/>
</dbReference>
<keyword evidence="3 5" id="KW-0067">ATP-binding</keyword>
<sequence>MKQRQQCPPSFPVDLLSLSQIKQQQHQELVSQYRTTLAELTFNSKRITTNLTIIARKNVEAAKAIAATICNNIVEQKALEAAMNDINNSFGKGSVTRLGSLGGALVETFPSGCLPLDLALGGGLPKGRIVEIYGPESSGKTTLALHAIAEVQKLGGNAMLVDAEHDFDPSYSKALEVDVENLIVCQSDNGEMALEIADHMCRSGAVDLICIDSVSALTPRAEIEGEIGMQQMGLQARLMSQALRKMSGNASKAGCTVIFLNQIRYKIGVYYGNPEVTSGVIALKFCASVRLEIRPIGKIKSVKGDENIGLKVRVRVQKSKVCRPYKQAEFEIIFGEGASKLGCVLDCAEMMDIVLKKGSWFELE</sequence>
<name>A0AAU9NVD9_9ASTR</name>
<gene>
    <name evidence="9" type="ORF">LVIROSA_LOCUS27802</name>
</gene>
<accession>A0AAU9NVD9</accession>
<dbReference type="PANTHER" id="PTHR45900:SF1">
    <property type="entry name" value="MITOCHONDRIAL DNA REPAIR PROTEIN RECA HOMOLOG-RELATED"/>
    <property type="match status" value="1"/>
</dbReference>
<dbReference type="InterPro" id="IPR020587">
    <property type="entry name" value="RecA_monomer-monomer_interface"/>
</dbReference>
<evidence type="ECO:0000256" key="1">
    <source>
        <dbReference type="ARBA" id="ARBA00009391"/>
    </source>
</evidence>
<dbReference type="InterPro" id="IPR020588">
    <property type="entry name" value="RecA_ATP-bd"/>
</dbReference>
<evidence type="ECO:0000256" key="2">
    <source>
        <dbReference type="ARBA" id="ARBA00022741"/>
    </source>
</evidence>